<keyword evidence="4" id="KW-1185">Reference proteome</keyword>
<dbReference type="PANTHER" id="PTHR33786:SF5">
    <property type="entry name" value="EXPRESSED PROTEIN"/>
    <property type="match status" value="1"/>
</dbReference>
<dbReference type="AlphaFoldDB" id="A0A4U6TAG6"/>
<keyword evidence="1" id="KW-0732">Signal</keyword>
<evidence type="ECO:0000259" key="2">
    <source>
        <dbReference type="Pfam" id="PF25268"/>
    </source>
</evidence>
<sequence length="141" mass="14679">MPRHHLRVSMISLTGFTILSLALLFASLQAQAGASNLGSGKEKRQSSSSSEYLPVRSVVYRSRSSVALPAAAAAKTEAVGYEPFAVCEGCRCCSTSNSSSCVDTSCCYSIDCNLPGKPFGTCAFTPQTCGCAGTNNCTQPS</sequence>
<dbReference type="EMBL" id="CM016559">
    <property type="protein sequence ID" value="TKV98977.1"/>
    <property type="molecule type" value="Genomic_DNA"/>
</dbReference>
<dbReference type="Pfam" id="PF25268">
    <property type="entry name" value="DUF7866"/>
    <property type="match status" value="1"/>
</dbReference>
<feature type="domain" description="DUF7866" evidence="2">
    <location>
        <begin position="82"/>
        <end position="133"/>
    </location>
</feature>
<name>A0A4U6TAG6_SETVI</name>
<dbReference type="Gramene" id="TKV98977">
    <property type="protein sequence ID" value="TKV98977"/>
    <property type="gene ID" value="SEVIR_8G008800v2"/>
</dbReference>
<dbReference type="Proteomes" id="UP000298652">
    <property type="component" value="Chromosome 8"/>
</dbReference>
<dbReference type="InterPro" id="IPR057188">
    <property type="entry name" value="DUF7866"/>
</dbReference>
<feature type="signal peptide" evidence="1">
    <location>
        <begin position="1"/>
        <end position="34"/>
    </location>
</feature>
<evidence type="ECO:0000313" key="4">
    <source>
        <dbReference type="Proteomes" id="UP000298652"/>
    </source>
</evidence>
<evidence type="ECO:0000313" key="3">
    <source>
        <dbReference type="EMBL" id="TKV98977.1"/>
    </source>
</evidence>
<feature type="chain" id="PRO_5020440171" description="DUF7866 domain-containing protein" evidence="1">
    <location>
        <begin position="35"/>
        <end position="141"/>
    </location>
</feature>
<evidence type="ECO:0000256" key="1">
    <source>
        <dbReference type="SAM" id="SignalP"/>
    </source>
</evidence>
<proteinExistence type="predicted"/>
<protein>
    <recommendedName>
        <fullName evidence="2">DUF7866 domain-containing protein</fullName>
    </recommendedName>
</protein>
<organism evidence="3 4">
    <name type="scientific">Setaria viridis</name>
    <name type="common">Green bristlegrass</name>
    <name type="synonym">Setaria italica subsp. viridis</name>
    <dbReference type="NCBI Taxonomy" id="4556"/>
    <lineage>
        <taxon>Eukaryota</taxon>
        <taxon>Viridiplantae</taxon>
        <taxon>Streptophyta</taxon>
        <taxon>Embryophyta</taxon>
        <taxon>Tracheophyta</taxon>
        <taxon>Spermatophyta</taxon>
        <taxon>Magnoliopsida</taxon>
        <taxon>Liliopsida</taxon>
        <taxon>Poales</taxon>
        <taxon>Poaceae</taxon>
        <taxon>PACMAD clade</taxon>
        <taxon>Panicoideae</taxon>
        <taxon>Panicodae</taxon>
        <taxon>Paniceae</taxon>
        <taxon>Cenchrinae</taxon>
        <taxon>Setaria</taxon>
    </lineage>
</organism>
<dbReference type="OMA" id="ICHEATN"/>
<reference evidence="3" key="1">
    <citation type="submission" date="2019-03" db="EMBL/GenBank/DDBJ databases">
        <title>WGS assembly of Setaria viridis.</title>
        <authorList>
            <person name="Huang P."/>
            <person name="Jenkins J."/>
            <person name="Grimwood J."/>
            <person name="Barry K."/>
            <person name="Healey A."/>
            <person name="Mamidi S."/>
            <person name="Sreedasyam A."/>
            <person name="Shu S."/>
            <person name="Feldman M."/>
            <person name="Wu J."/>
            <person name="Yu Y."/>
            <person name="Chen C."/>
            <person name="Johnson J."/>
            <person name="Rokhsar D."/>
            <person name="Baxter I."/>
            <person name="Schmutz J."/>
            <person name="Brutnell T."/>
            <person name="Kellogg E."/>
        </authorList>
    </citation>
    <scope>NUCLEOTIDE SEQUENCE [LARGE SCALE GENOMIC DNA]</scope>
</reference>
<accession>A0A4U6TAG6</accession>
<gene>
    <name evidence="3" type="ORF">SEVIR_8G008800v2</name>
</gene>
<dbReference type="PANTHER" id="PTHR33786">
    <property type="entry name" value="UBIQUITIN CARBOXYL-TERMINAL HYDROLASE"/>
    <property type="match status" value="1"/>
</dbReference>